<sequence length="108" mass="11410">MATYSAQAITTDGLVATVRNAASGDKITPDNNVIIRVTNASGSDVDLTISAYGTTRYGGANQAKVITIATATTRVIPLSFPEYINPADNLISLAWETTPSVTYTVERI</sequence>
<comment type="caution">
    <text evidence="1">The sequence shown here is derived from an EMBL/GenBank/DDBJ whole genome shotgun (WGS) entry which is preliminary data.</text>
</comment>
<dbReference type="EMBL" id="JBHTEE010000001">
    <property type="protein sequence ID" value="MFC7603663.1"/>
    <property type="molecule type" value="Genomic_DNA"/>
</dbReference>
<gene>
    <name evidence="1" type="ORF">ACFQVD_26470</name>
</gene>
<dbReference type="RefSeq" id="WP_343982041.1">
    <property type="nucleotide sequence ID" value="NZ_BAAAGK010000233.1"/>
</dbReference>
<dbReference type="Proteomes" id="UP001596514">
    <property type="component" value="Unassembled WGS sequence"/>
</dbReference>
<protein>
    <submittedName>
        <fullName evidence="1">Uncharacterized protein</fullName>
    </submittedName>
</protein>
<reference evidence="2" key="1">
    <citation type="journal article" date="2019" name="Int. J. Syst. Evol. Microbiol.">
        <title>The Global Catalogue of Microorganisms (GCM) 10K type strain sequencing project: providing services to taxonomists for standard genome sequencing and annotation.</title>
        <authorList>
            <consortium name="The Broad Institute Genomics Platform"/>
            <consortium name="The Broad Institute Genome Sequencing Center for Infectious Disease"/>
            <person name="Wu L."/>
            <person name="Ma J."/>
        </authorList>
    </citation>
    <scope>NUCLEOTIDE SEQUENCE [LARGE SCALE GENOMIC DNA]</scope>
    <source>
        <strain evidence="2">JCM 10083</strain>
    </source>
</reference>
<evidence type="ECO:0000313" key="2">
    <source>
        <dbReference type="Proteomes" id="UP001596514"/>
    </source>
</evidence>
<keyword evidence="2" id="KW-1185">Reference proteome</keyword>
<organism evidence="1 2">
    <name type="scientific">Streptosporangium amethystogenes subsp. fukuiense</name>
    <dbReference type="NCBI Taxonomy" id="698418"/>
    <lineage>
        <taxon>Bacteria</taxon>
        <taxon>Bacillati</taxon>
        <taxon>Actinomycetota</taxon>
        <taxon>Actinomycetes</taxon>
        <taxon>Streptosporangiales</taxon>
        <taxon>Streptosporangiaceae</taxon>
        <taxon>Streptosporangium</taxon>
    </lineage>
</organism>
<evidence type="ECO:0000313" key="1">
    <source>
        <dbReference type="EMBL" id="MFC7603663.1"/>
    </source>
</evidence>
<accession>A0ABW2T532</accession>
<name>A0ABW2T532_9ACTN</name>
<proteinExistence type="predicted"/>